<reference evidence="1" key="1">
    <citation type="submission" date="2020-07" db="EMBL/GenBank/DDBJ databases">
        <title>Multicomponent nature underlies the extraordinary mechanical properties of spider dragline silk.</title>
        <authorList>
            <person name="Kono N."/>
            <person name="Nakamura H."/>
            <person name="Mori M."/>
            <person name="Yoshida Y."/>
            <person name="Ohtoshi R."/>
            <person name="Malay A.D."/>
            <person name="Moran D.A.P."/>
            <person name="Tomita M."/>
            <person name="Numata K."/>
            <person name="Arakawa K."/>
        </authorList>
    </citation>
    <scope>NUCLEOTIDE SEQUENCE</scope>
</reference>
<dbReference type="EMBL" id="BMAO01031609">
    <property type="protein sequence ID" value="GFQ76309.1"/>
    <property type="molecule type" value="Genomic_DNA"/>
</dbReference>
<dbReference type="OrthoDB" id="6622963at2759"/>
<dbReference type="AlphaFoldDB" id="A0A8X6KK01"/>
<comment type="caution">
    <text evidence="1">The sequence shown here is derived from an EMBL/GenBank/DDBJ whole genome shotgun (WGS) entry which is preliminary data.</text>
</comment>
<protein>
    <submittedName>
        <fullName evidence="1">Integrase catalytic domain-containing protein</fullName>
    </submittedName>
</protein>
<name>A0A8X6KK01_TRICU</name>
<dbReference type="InterPro" id="IPR012337">
    <property type="entry name" value="RNaseH-like_sf"/>
</dbReference>
<gene>
    <name evidence="1" type="primary">AVEN_178281_1</name>
    <name evidence="1" type="ORF">TNCT_307541</name>
</gene>
<dbReference type="SUPFAM" id="SSF53098">
    <property type="entry name" value="Ribonuclease H-like"/>
    <property type="match status" value="1"/>
</dbReference>
<dbReference type="PANTHER" id="PTHR47331">
    <property type="entry name" value="PHD-TYPE DOMAIN-CONTAINING PROTEIN"/>
    <property type="match status" value="1"/>
</dbReference>
<dbReference type="Gene3D" id="3.30.420.10">
    <property type="entry name" value="Ribonuclease H-like superfamily/Ribonuclease H"/>
    <property type="match status" value="1"/>
</dbReference>
<evidence type="ECO:0000313" key="1">
    <source>
        <dbReference type="EMBL" id="GFQ76309.1"/>
    </source>
</evidence>
<dbReference type="InterPro" id="IPR036397">
    <property type="entry name" value="RNaseH_sf"/>
</dbReference>
<dbReference type="GO" id="GO:0003676">
    <property type="term" value="F:nucleic acid binding"/>
    <property type="evidence" value="ECO:0007669"/>
    <property type="project" value="InterPro"/>
</dbReference>
<dbReference type="Proteomes" id="UP000887116">
    <property type="component" value="Unassembled WGS sequence"/>
</dbReference>
<accession>A0A8X6KK01</accession>
<organism evidence="1 2">
    <name type="scientific">Trichonephila clavata</name>
    <name type="common">Joro spider</name>
    <name type="synonym">Nephila clavata</name>
    <dbReference type="NCBI Taxonomy" id="2740835"/>
    <lineage>
        <taxon>Eukaryota</taxon>
        <taxon>Metazoa</taxon>
        <taxon>Ecdysozoa</taxon>
        <taxon>Arthropoda</taxon>
        <taxon>Chelicerata</taxon>
        <taxon>Arachnida</taxon>
        <taxon>Araneae</taxon>
        <taxon>Araneomorphae</taxon>
        <taxon>Entelegynae</taxon>
        <taxon>Araneoidea</taxon>
        <taxon>Nephilidae</taxon>
        <taxon>Trichonephila</taxon>
    </lineage>
</organism>
<keyword evidence="2" id="KW-1185">Reference proteome</keyword>
<evidence type="ECO:0000313" key="2">
    <source>
        <dbReference type="Proteomes" id="UP000887116"/>
    </source>
</evidence>
<sequence length="210" mass="23832">MEAIDKVRAKRKVVPSASTKSVNEVKSFLETFDSQNKTHEEQLFEYLLNLEAKQIELQPLIRNQPAVNSKGANESNVKTNNHALSLKLPKLVIGNQVIAPLPDVRVTEPPPFSVVGFDFAGPLFVKDSDAKQYTLLITCAVTRSVHLELVDNVTTDTFLLAFRRFIARRGLCSMVISENTRTFNVLNWSFEKCRINSLFDEIYFSLKFIH</sequence>
<proteinExistence type="predicted"/>